<feature type="active site" description="Proton donor" evidence="8">
    <location>
        <position position="19"/>
    </location>
</feature>
<accession>A0A4V1LAF1</accession>
<dbReference type="GO" id="GO:0016791">
    <property type="term" value="F:phosphatase activity"/>
    <property type="evidence" value="ECO:0007669"/>
    <property type="project" value="InterPro"/>
</dbReference>
<keyword evidence="10" id="KW-0460">Magnesium</keyword>
<evidence type="ECO:0000256" key="3">
    <source>
        <dbReference type="ARBA" id="ARBA00022723"/>
    </source>
</evidence>
<reference evidence="11" key="1">
    <citation type="journal article" date="2021" name="PeerJ">
        <title>Extensive microbial diversity within the chicken gut microbiome revealed by metagenomics and culture.</title>
        <authorList>
            <person name="Gilroy R."/>
            <person name="Ravi A."/>
            <person name="Getino M."/>
            <person name="Pursley I."/>
            <person name="Horton D.L."/>
            <person name="Alikhan N.F."/>
            <person name="Baker D."/>
            <person name="Gharbi K."/>
            <person name="Hall N."/>
            <person name="Watson M."/>
            <person name="Adriaenssens E.M."/>
            <person name="Foster-Nyarko E."/>
            <person name="Jarju S."/>
            <person name="Secka A."/>
            <person name="Antonio M."/>
            <person name="Oren A."/>
            <person name="Chaudhuri R.R."/>
            <person name="La Ragione R."/>
            <person name="Hildebrand F."/>
            <person name="Pallen M.J."/>
        </authorList>
    </citation>
    <scope>NUCLEOTIDE SEQUENCE</scope>
    <source>
        <strain evidence="11">4100</strain>
    </source>
</reference>
<feature type="active site" description="Nucleophile" evidence="8">
    <location>
        <position position="17"/>
    </location>
</feature>
<organism evidence="11 12">
    <name type="scientific">Candidatus Amulumruptor caecigallinarius</name>
    <dbReference type="NCBI Taxonomy" id="2109911"/>
    <lineage>
        <taxon>Bacteria</taxon>
        <taxon>Pseudomonadati</taxon>
        <taxon>Bacteroidota</taxon>
        <taxon>Bacteroidia</taxon>
        <taxon>Bacteroidales</taxon>
        <taxon>Muribaculaceae</taxon>
        <taxon>Candidatus Amulumruptor</taxon>
    </lineage>
</organism>
<dbReference type="EC" id="3.1.3.-" evidence="7"/>
<gene>
    <name evidence="11" type="ORF">K8V47_00135</name>
</gene>
<proteinExistence type="inferred from homology"/>
<dbReference type="GO" id="GO:0046872">
    <property type="term" value="F:metal ion binding"/>
    <property type="evidence" value="ECO:0007669"/>
    <property type="project" value="UniProtKB-KW"/>
</dbReference>
<reference evidence="11" key="2">
    <citation type="submission" date="2021-09" db="EMBL/GenBank/DDBJ databases">
        <authorList>
            <person name="Gilroy R."/>
        </authorList>
    </citation>
    <scope>NUCLEOTIDE SEQUENCE</scope>
    <source>
        <strain evidence="11">4100</strain>
    </source>
</reference>
<keyword evidence="5 7" id="KW-0119">Carbohydrate metabolism</keyword>
<evidence type="ECO:0000256" key="2">
    <source>
        <dbReference type="ARBA" id="ARBA00022490"/>
    </source>
</evidence>
<sequence>MTLSDIDITGVQTLLLDRDGVINRLRHNDYVKCWEEFEFLPGVMDDLARFASSVPRIFIVTNQRGVGKGLMSEADLNDVHRRMCDEISRHGGRIDGIYYCTALTDADPRRKPGNGMFLDILRDYPDVDPATCLMVGDSDSDMQFAANSGIRGIKVDAR</sequence>
<evidence type="ECO:0000256" key="1">
    <source>
        <dbReference type="ARBA" id="ARBA00004496"/>
    </source>
</evidence>
<feature type="binding site" evidence="10">
    <location>
        <position position="137"/>
    </location>
    <ligand>
        <name>Mg(2+)</name>
        <dbReference type="ChEBI" id="CHEBI:18420"/>
    </ligand>
</feature>
<dbReference type="CDD" id="cd07503">
    <property type="entry name" value="HAD_HisB-N"/>
    <property type="match status" value="1"/>
</dbReference>
<dbReference type="EMBL" id="DYXT01000002">
    <property type="protein sequence ID" value="HJE38163.1"/>
    <property type="molecule type" value="Genomic_DNA"/>
</dbReference>
<dbReference type="PANTHER" id="PTHR42891">
    <property type="entry name" value="D-GLYCERO-BETA-D-MANNO-HEPTOSE-1,7-BISPHOSPHATE 7-PHOSPHATASE"/>
    <property type="match status" value="1"/>
</dbReference>
<evidence type="ECO:0000256" key="7">
    <source>
        <dbReference type="PIRNR" id="PIRNR004682"/>
    </source>
</evidence>
<evidence type="ECO:0000256" key="6">
    <source>
        <dbReference type="ARBA" id="ARBA00031828"/>
    </source>
</evidence>
<dbReference type="Gene3D" id="3.40.50.1000">
    <property type="entry name" value="HAD superfamily/HAD-like"/>
    <property type="match status" value="1"/>
</dbReference>
<comment type="similarity">
    <text evidence="7">Belongs to the gmhB family.</text>
</comment>
<dbReference type="GO" id="GO:0005975">
    <property type="term" value="P:carbohydrate metabolic process"/>
    <property type="evidence" value="ECO:0007669"/>
    <property type="project" value="InterPro"/>
</dbReference>
<feature type="site" description="Contributes to substrate recognition" evidence="9">
    <location>
        <position position="110"/>
    </location>
</feature>
<keyword evidence="2 7" id="KW-0963">Cytoplasm</keyword>
<evidence type="ECO:0000256" key="8">
    <source>
        <dbReference type="PIRSR" id="PIRSR004682-1"/>
    </source>
</evidence>
<dbReference type="NCBIfam" id="TIGR01656">
    <property type="entry name" value="Histidinol-ppas"/>
    <property type="match status" value="1"/>
</dbReference>
<feature type="site" description="Stabilizes the phosphoryl group" evidence="9">
    <location>
        <position position="61"/>
    </location>
</feature>
<comment type="subcellular location">
    <subcellularLocation>
        <location evidence="1 7">Cytoplasm</location>
    </subcellularLocation>
</comment>
<dbReference type="Proteomes" id="UP000711407">
    <property type="component" value="Unassembled WGS sequence"/>
</dbReference>
<dbReference type="InterPro" id="IPR023214">
    <property type="entry name" value="HAD_sf"/>
</dbReference>
<dbReference type="PANTHER" id="PTHR42891:SF1">
    <property type="entry name" value="D-GLYCERO-BETA-D-MANNO-HEPTOSE-1,7-BISPHOSPHATE 7-PHOSPHATASE"/>
    <property type="match status" value="1"/>
</dbReference>
<dbReference type="InterPro" id="IPR006549">
    <property type="entry name" value="HAD-SF_hydro_IIIA"/>
</dbReference>
<comment type="cofactor">
    <cofactor evidence="10">
        <name>Mg(2+)</name>
        <dbReference type="ChEBI" id="CHEBI:18420"/>
    </cofactor>
</comment>
<comment type="cofactor">
    <cofactor evidence="10">
        <name>Zn(2+)</name>
        <dbReference type="ChEBI" id="CHEBI:29105"/>
    </cofactor>
</comment>
<feature type="binding site" evidence="10">
    <location>
        <position position="17"/>
    </location>
    <ligand>
        <name>Mg(2+)</name>
        <dbReference type="ChEBI" id="CHEBI:18420"/>
    </ligand>
</feature>
<keyword evidence="3 10" id="KW-0479">Metal-binding</keyword>
<protein>
    <recommendedName>
        <fullName evidence="6 7">D,D-heptose 1,7-bisphosphate phosphatase</fullName>
        <ecNumber evidence="7">3.1.3.-</ecNumber>
    </recommendedName>
</protein>
<evidence type="ECO:0000256" key="9">
    <source>
        <dbReference type="PIRSR" id="PIRSR004682-3"/>
    </source>
</evidence>
<feature type="binding site" evidence="10">
    <location>
        <position position="100"/>
    </location>
    <ligand>
        <name>Zn(2+)</name>
        <dbReference type="ChEBI" id="CHEBI:29105"/>
    </ligand>
</feature>
<dbReference type="PIRSF" id="PIRSF004682">
    <property type="entry name" value="GmhB"/>
    <property type="match status" value="1"/>
</dbReference>
<name>A0A4V1LAF1_9BACT</name>
<evidence type="ECO:0000256" key="4">
    <source>
        <dbReference type="ARBA" id="ARBA00022801"/>
    </source>
</evidence>
<dbReference type="InterPro" id="IPR036412">
    <property type="entry name" value="HAD-like_sf"/>
</dbReference>
<comment type="caution">
    <text evidence="11">The sequence shown here is derived from an EMBL/GenBank/DDBJ whole genome shotgun (WGS) entry which is preliminary data.</text>
</comment>
<dbReference type="NCBIfam" id="TIGR01662">
    <property type="entry name" value="HAD-SF-IIIA"/>
    <property type="match status" value="1"/>
</dbReference>
<dbReference type="GO" id="GO:0005737">
    <property type="term" value="C:cytoplasm"/>
    <property type="evidence" value="ECO:0007669"/>
    <property type="project" value="UniProtKB-SubCell"/>
</dbReference>
<keyword evidence="10" id="KW-0862">Zinc</keyword>
<evidence type="ECO:0000313" key="12">
    <source>
        <dbReference type="Proteomes" id="UP000711407"/>
    </source>
</evidence>
<dbReference type="InterPro" id="IPR004446">
    <property type="entry name" value="Heptose_bisP_phosphatase"/>
</dbReference>
<dbReference type="Pfam" id="PF13242">
    <property type="entry name" value="Hydrolase_like"/>
    <property type="match status" value="1"/>
</dbReference>
<dbReference type="SUPFAM" id="SSF56784">
    <property type="entry name" value="HAD-like"/>
    <property type="match status" value="1"/>
</dbReference>
<feature type="site" description="Stabilizes the phosphoryl group" evidence="9">
    <location>
        <position position="111"/>
    </location>
</feature>
<dbReference type="InterPro" id="IPR006543">
    <property type="entry name" value="Histidinol-phos"/>
</dbReference>
<feature type="binding site" evidence="10">
    <location>
        <position position="19"/>
    </location>
    <ligand>
        <name>Mg(2+)</name>
        <dbReference type="ChEBI" id="CHEBI:18420"/>
    </ligand>
</feature>
<evidence type="ECO:0000313" key="11">
    <source>
        <dbReference type="EMBL" id="HJE38163.1"/>
    </source>
</evidence>
<evidence type="ECO:0000256" key="5">
    <source>
        <dbReference type="ARBA" id="ARBA00023277"/>
    </source>
</evidence>
<keyword evidence="4 7" id="KW-0378">Hydrolase</keyword>
<dbReference type="AlphaFoldDB" id="A0A4V1LAF1"/>
<evidence type="ECO:0000256" key="10">
    <source>
        <dbReference type="PIRSR" id="PIRSR004682-4"/>
    </source>
</evidence>